<dbReference type="PROSITE" id="PS51257">
    <property type="entry name" value="PROKAR_LIPOPROTEIN"/>
    <property type="match status" value="1"/>
</dbReference>
<dbReference type="InterPro" id="IPR021308">
    <property type="entry name" value="GfcB"/>
</dbReference>
<keyword evidence="1" id="KW-0449">Lipoprotein</keyword>
<comment type="caution">
    <text evidence="1">The sequence shown here is derived from an EMBL/GenBank/DDBJ whole genome shotgun (WGS) entry which is preliminary data.</text>
</comment>
<gene>
    <name evidence="1" type="ORF">CLV74_10385</name>
</gene>
<dbReference type="SUPFAM" id="SSF159270">
    <property type="entry name" value="YmcC-like"/>
    <property type="match status" value="1"/>
</dbReference>
<organism evidence="1 2">
    <name type="scientific">Donghicola tyrosinivorans</name>
    <dbReference type="NCBI Taxonomy" id="1652492"/>
    <lineage>
        <taxon>Bacteria</taxon>
        <taxon>Pseudomonadati</taxon>
        <taxon>Pseudomonadota</taxon>
        <taxon>Alphaproteobacteria</taxon>
        <taxon>Rhodobacterales</taxon>
        <taxon>Roseobacteraceae</taxon>
        <taxon>Donghicola</taxon>
    </lineage>
</organism>
<sequence length="217" mass="23764">MTLRALILSTALVSLLGACGNDDQRVRDKRLDSLMLNSARQLVGMAVETPERATAEQLRLIGQEIAQTKGFGIMIAQTPMTGGADLFALATVDGSYTVWGSDSQITVTLEGPMLIGTRGFGDDLMSAEIGPVNALLAARSEGDYQRVLRFLDGENNVRQYAYDCRISVINDDTMQENCTNPDHAFKNLFEFDTETGLVRRSEQWMGSATGYLVIEII</sequence>
<evidence type="ECO:0000313" key="1">
    <source>
        <dbReference type="EMBL" id="PRY91501.1"/>
    </source>
</evidence>
<dbReference type="EMBL" id="PVTQ01000003">
    <property type="protein sequence ID" value="PRY91501.1"/>
    <property type="molecule type" value="Genomic_DNA"/>
</dbReference>
<reference evidence="1 2" key="1">
    <citation type="submission" date="2018-03" db="EMBL/GenBank/DDBJ databases">
        <title>Genomic Encyclopedia of Archaeal and Bacterial Type Strains, Phase II (KMG-II): from individual species to whole genera.</title>
        <authorList>
            <person name="Goeker M."/>
        </authorList>
    </citation>
    <scope>NUCLEOTIDE SEQUENCE [LARGE SCALE GENOMIC DNA]</scope>
    <source>
        <strain evidence="1 2">DSM 100212</strain>
    </source>
</reference>
<dbReference type="Pfam" id="PF11102">
    <property type="entry name" value="YjbF"/>
    <property type="match status" value="1"/>
</dbReference>
<protein>
    <submittedName>
        <fullName evidence="1">Group 4 capsule polysaccharide lipoprotein GfcB/YjbF</fullName>
    </submittedName>
</protein>
<dbReference type="InterPro" id="IPR023373">
    <property type="entry name" value="YmcC_sf"/>
</dbReference>
<keyword evidence="2" id="KW-1185">Reference proteome</keyword>
<proteinExistence type="predicted"/>
<accession>A0A2T0WXV3</accession>
<evidence type="ECO:0000313" key="2">
    <source>
        <dbReference type="Proteomes" id="UP000238392"/>
    </source>
</evidence>
<dbReference type="RefSeq" id="WP_106263173.1">
    <property type="nucleotide sequence ID" value="NZ_PVTQ01000003.1"/>
</dbReference>
<dbReference type="OrthoDB" id="6237231at2"/>
<name>A0A2T0WXV3_9RHOB</name>
<dbReference type="Gene3D" id="2.40.360.10">
    <property type="entry name" value="YmcC-like"/>
    <property type="match status" value="1"/>
</dbReference>
<dbReference type="Proteomes" id="UP000238392">
    <property type="component" value="Unassembled WGS sequence"/>
</dbReference>
<dbReference type="AlphaFoldDB" id="A0A2T0WXV3"/>